<protein>
    <recommendedName>
        <fullName evidence="4 12">Ribosomal RNA small subunit methyltransferase E</fullName>
        <ecNumber evidence="3 12">2.1.1.193</ecNumber>
    </recommendedName>
</protein>
<name>A0ABP9CUA9_9ACTN</name>
<dbReference type="Pfam" id="PF20260">
    <property type="entry name" value="PUA_4"/>
    <property type="match status" value="1"/>
</dbReference>
<evidence type="ECO:0000256" key="9">
    <source>
        <dbReference type="ARBA" id="ARBA00022691"/>
    </source>
</evidence>
<comment type="subcellular location">
    <subcellularLocation>
        <location evidence="1 12">Cytoplasm</location>
    </subcellularLocation>
</comment>
<keyword evidence="7 12" id="KW-0489">Methyltransferase</keyword>
<evidence type="ECO:0000256" key="12">
    <source>
        <dbReference type="PIRNR" id="PIRNR015601"/>
    </source>
</evidence>
<feature type="domain" description="Ribosomal RNA small subunit methyltransferase E PUA-like" evidence="14">
    <location>
        <begin position="20"/>
        <end position="65"/>
    </location>
</feature>
<evidence type="ECO:0000256" key="7">
    <source>
        <dbReference type="ARBA" id="ARBA00022603"/>
    </source>
</evidence>
<dbReference type="RefSeq" id="WP_200173046.1">
    <property type="nucleotide sequence ID" value="NZ_BAABKQ010000001.1"/>
</dbReference>
<evidence type="ECO:0000256" key="3">
    <source>
        <dbReference type="ARBA" id="ARBA00012328"/>
    </source>
</evidence>
<dbReference type="SUPFAM" id="SSF88697">
    <property type="entry name" value="PUA domain-like"/>
    <property type="match status" value="1"/>
</dbReference>
<keyword evidence="9 12" id="KW-0949">S-adenosyl-L-methionine</keyword>
<dbReference type="EC" id="2.1.1.193" evidence="3 12"/>
<evidence type="ECO:0000256" key="1">
    <source>
        <dbReference type="ARBA" id="ARBA00004496"/>
    </source>
</evidence>
<dbReference type="InterPro" id="IPR029028">
    <property type="entry name" value="Alpha/beta_knot_MTases"/>
</dbReference>
<evidence type="ECO:0000256" key="8">
    <source>
        <dbReference type="ARBA" id="ARBA00022679"/>
    </source>
</evidence>
<dbReference type="InterPro" id="IPR046887">
    <property type="entry name" value="RsmE_PUA-like"/>
</dbReference>
<dbReference type="SUPFAM" id="SSF75217">
    <property type="entry name" value="alpha/beta knot"/>
    <property type="match status" value="1"/>
</dbReference>
<evidence type="ECO:0000256" key="6">
    <source>
        <dbReference type="ARBA" id="ARBA00022552"/>
    </source>
</evidence>
<keyword evidence="16" id="KW-1185">Reference proteome</keyword>
<dbReference type="InterPro" id="IPR046886">
    <property type="entry name" value="RsmE_MTase_dom"/>
</dbReference>
<evidence type="ECO:0000259" key="13">
    <source>
        <dbReference type="Pfam" id="PF04452"/>
    </source>
</evidence>
<dbReference type="InterPro" id="IPR006700">
    <property type="entry name" value="RsmE"/>
</dbReference>
<dbReference type="Gene3D" id="3.40.1280.10">
    <property type="match status" value="1"/>
</dbReference>
<dbReference type="Gene3D" id="2.40.240.20">
    <property type="entry name" value="Hypothetical PUA domain-like, domain 1"/>
    <property type="match status" value="1"/>
</dbReference>
<evidence type="ECO:0000256" key="4">
    <source>
        <dbReference type="ARBA" id="ARBA00013673"/>
    </source>
</evidence>
<comment type="function">
    <text evidence="10 12">Specifically methylates the N3 position of the uracil ring of uridine 1498 (m3U1498) in 16S rRNA. Acts on the fully assembled 30S ribosomal subunit.</text>
</comment>
<dbReference type="Pfam" id="PF04452">
    <property type="entry name" value="Methyltrans_RNA"/>
    <property type="match status" value="1"/>
</dbReference>
<dbReference type="PIRSF" id="PIRSF015601">
    <property type="entry name" value="MTase_slr0722"/>
    <property type="match status" value="1"/>
</dbReference>
<evidence type="ECO:0000256" key="11">
    <source>
        <dbReference type="ARBA" id="ARBA00047944"/>
    </source>
</evidence>
<keyword evidence="5 12" id="KW-0963">Cytoplasm</keyword>
<dbReference type="PANTHER" id="PTHR30027">
    <property type="entry name" value="RIBOSOMAL RNA SMALL SUBUNIT METHYLTRANSFERASE E"/>
    <property type="match status" value="1"/>
</dbReference>
<dbReference type="NCBIfam" id="NF008693">
    <property type="entry name" value="PRK11713.2-3"/>
    <property type="match status" value="1"/>
</dbReference>
<evidence type="ECO:0000256" key="5">
    <source>
        <dbReference type="ARBA" id="ARBA00022490"/>
    </source>
</evidence>
<evidence type="ECO:0000256" key="10">
    <source>
        <dbReference type="ARBA" id="ARBA00025699"/>
    </source>
</evidence>
<proteinExistence type="inferred from homology"/>
<sequence>MAGAVFYVDVVPAEGGLLTLDGPEGRHAATVRRFGPGDRLLLSDTRGTVAQCVVVGAARDSLDVRCERVRMVDPPRPRVAVVQALPKSERAELAVDLATEAGADVIVPWAAARCVARWKSEDKARKALAKWATTARAAAKQARRPSVPRVESLHDTPALVRRVRAAAAAGGLVLVLHESATGTLPREAIAAADDVMLIVGPEGGVDGAEIAALTEAGARPVRLGPEVLRTSAAAAVALGAIGVLSRRWDGSPLDHSG</sequence>
<evidence type="ECO:0000313" key="15">
    <source>
        <dbReference type="EMBL" id="GAA4818467.1"/>
    </source>
</evidence>
<comment type="caution">
    <text evidence="15">The sequence shown here is derived from an EMBL/GenBank/DDBJ whole genome shotgun (WGS) entry which is preliminary data.</text>
</comment>
<dbReference type="NCBIfam" id="TIGR00046">
    <property type="entry name" value="RsmE family RNA methyltransferase"/>
    <property type="match status" value="1"/>
</dbReference>
<comment type="similarity">
    <text evidence="2 12">Belongs to the RNA methyltransferase RsmE family.</text>
</comment>
<evidence type="ECO:0000256" key="2">
    <source>
        <dbReference type="ARBA" id="ARBA00005528"/>
    </source>
</evidence>
<dbReference type="Proteomes" id="UP001500839">
    <property type="component" value="Unassembled WGS sequence"/>
</dbReference>
<feature type="domain" description="Ribosomal RNA small subunit methyltransferase E methyltransferase" evidence="13">
    <location>
        <begin position="77"/>
        <end position="241"/>
    </location>
</feature>
<evidence type="ECO:0000259" key="14">
    <source>
        <dbReference type="Pfam" id="PF20260"/>
    </source>
</evidence>
<accession>A0ABP9CUA9</accession>
<evidence type="ECO:0000313" key="16">
    <source>
        <dbReference type="Proteomes" id="UP001500839"/>
    </source>
</evidence>
<reference evidence="16" key="1">
    <citation type="journal article" date="2019" name="Int. J. Syst. Evol. Microbiol.">
        <title>The Global Catalogue of Microorganisms (GCM) 10K type strain sequencing project: providing services to taxonomists for standard genome sequencing and annotation.</title>
        <authorList>
            <consortium name="The Broad Institute Genomics Platform"/>
            <consortium name="The Broad Institute Genome Sequencing Center for Infectious Disease"/>
            <person name="Wu L."/>
            <person name="Ma J."/>
        </authorList>
    </citation>
    <scope>NUCLEOTIDE SEQUENCE [LARGE SCALE GENOMIC DNA]</scope>
    <source>
        <strain evidence="16">JCM 18542</strain>
    </source>
</reference>
<dbReference type="PANTHER" id="PTHR30027:SF3">
    <property type="entry name" value="16S RRNA (URACIL(1498)-N(3))-METHYLTRANSFERASE"/>
    <property type="match status" value="1"/>
</dbReference>
<dbReference type="InterPro" id="IPR029026">
    <property type="entry name" value="tRNA_m1G_MTases_N"/>
</dbReference>
<comment type="catalytic activity">
    <reaction evidence="11 12">
        <text>uridine(1498) in 16S rRNA + S-adenosyl-L-methionine = N(3)-methyluridine(1498) in 16S rRNA + S-adenosyl-L-homocysteine + H(+)</text>
        <dbReference type="Rhea" id="RHEA:42920"/>
        <dbReference type="Rhea" id="RHEA-COMP:10283"/>
        <dbReference type="Rhea" id="RHEA-COMP:10284"/>
        <dbReference type="ChEBI" id="CHEBI:15378"/>
        <dbReference type="ChEBI" id="CHEBI:57856"/>
        <dbReference type="ChEBI" id="CHEBI:59789"/>
        <dbReference type="ChEBI" id="CHEBI:65315"/>
        <dbReference type="ChEBI" id="CHEBI:74502"/>
        <dbReference type="EC" id="2.1.1.193"/>
    </reaction>
</comment>
<gene>
    <name evidence="15" type="ORF">GCM10023353_27000</name>
</gene>
<keyword evidence="6 12" id="KW-0698">rRNA processing</keyword>
<keyword evidence="8 12" id="KW-0808">Transferase</keyword>
<dbReference type="InterPro" id="IPR015947">
    <property type="entry name" value="PUA-like_sf"/>
</dbReference>
<organism evidence="15 16">
    <name type="scientific">Tomitella cavernea</name>
    <dbReference type="NCBI Taxonomy" id="1387982"/>
    <lineage>
        <taxon>Bacteria</taxon>
        <taxon>Bacillati</taxon>
        <taxon>Actinomycetota</taxon>
        <taxon>Actinomycetes</taxon>
        <taxon>Mycobacteriales</taxon>
        <taxon>Tomitella</taxon>
    </lineage>
</organism>
<dbReference type="EMBL" id="BAABKQ010000001">
    <property type="protein sequence ID" value="GAA4818467.1"/>
    <property type="molecule type" value="Genomic_DNA"/>
</dbReference>